<keyword evidence="1 7" id="KW-0723">Serine/threonine-protein kinase</keyword>
<dbReference type="FunFam" id="3.30.200.20:FF:000003">
    <property type="entry name" value="Non-specific serine/threonine protein kinase"/>
    <property type="match status" value="1"/>
</dbReference>
<organism evidence="11 12">
    <name type="scientific">Aphanomyces stellatus</name>
    <dbReference type="NCBI Taxonomy" id="120398"/>
    <lineage>
        <taxon>Eukaryota</taxon>
        <taxon>Sar</taxon>
        <taxon>Stramenopiles</taxon>
        <taxon>Oomycota</taxon>
        <taxon>Saprolegniomycetes</taxon>
        <taxon>Saprolegniales</taxon>
        <taxon>Verrucalvaceae</taxon>
        <taxon>Aphanomyces</taxon>
    </lineage>
</organism>
<accession>A0A485LI88</accession>
<evidence type="ECO:0000259" key="9">
    <source>
        <dbReference type="PROSITE" id="PS50011"/>
    </source>
</evidence>
<dbReference type="InterPro" id="IPR008271">
    <property type="entry name" value="Ser/Thr_kinase_AS"/>
</dbReference>
<keyword evidence="2" id="KW-0808">Transferase</keyword>
<feature type="compositionally biased region" description="Pro residues" evidence="8">
    <location>
        <begin position="1"/>
        <end position="11"/>
    </location>
</feature>
<dbReference type="Gene3D" id="3.30.200.20">
    <property type="entry name" value="Phosphorylase Kinase, domain 1"/>
    <property type="match status" value="1"/>
</dbReference>
<keyword evidence="4" id="KW-0418">Kinase</keyword>
<evidence type="ECO:0000256" key="1">
    <source>
        <dbReference type="ARBA" id="ARBA00022527"/>
    </source>
</evidence>
<dbReference type="InterPro" id="IPR017441">
    <property type="entry name" value="Protein_kinase_ATP_BS"/>
</dbReference>
<dbReference type="InterPro" id="IPR000719">
    <property type="entry name" value="Prot_kinase_dom"/>
</dbReference>
<evidence type="ECO:0000256" key="6">
    <source>
        <dbReference type="PROSITE-ProRule" id="PRU10141"/>
    </source>
</evidence>
<feature type="binding site" evidence="6">
    <location>
        <position position="99"/>
    </location>
    <ligand>
        <name>ATP</name>
        <dbReference type="ChEBI" id="CHEBI:30616"/>
    </ligand>
</feature>
<dbReference type="GO" id="GO:0004674">
    <property type="term" value="F:protein serine/threonine kinase activity"/>
    <property type="evidence" value="ECO:0007669"/>
    <property type="project" value="UniProtKB-KW"/>
</dbReference>
<dbReference type="InterPro" id="IPR011009">
    <property type="entry name" value="Kinase-like_dom_sf"/>
</dbReference>
<dbReference type="SUPFAM" id="SSF56112">
    <property type="entry name" value="Protein kinase-like (PK-like)"/>
    <property type="match status" value="1"/>
</dbReference>
<dbReference type="EMBL" id="CAADRA010007004">
    <property type="protein sequence ID" value="VFT98146.1"/>
    <property type="molecule type" value="Genomic_DNA"/>
</dbReference>
<dbReference type="EMBL" id="VJMH01006978">
    <property type="protein sequence ID" value="KAF0686728.1"/>
    <property type="molecule type" value="Genomic_DNA"/>
</dbReference>
<evidence type="ECO:0000256" key="8">
    <source>
        <dbReference type="SAM" id="MobiDB-lite"/>
    </source>
</evidence>
<dbReference type="CDD" id="cd05117">
    <property type="entry name" value="STKc_CAMK"/>
    <property type="match status" value="1"/>
</dbReference>
<evidence type="ECO:0000256" key="3">
    <source>
        <dbReference type="ARBA" id="ARBA00022741"/>
    </source>
</evidence>
<dbReference type="Gene3D" id="1.10.510.10">
    <property type="entry name" value="Transferase(Phosphotransferase) domain 1"/>
    <property type="match status" value="1"/>
</dbReference>
<keyword evidence="3 6" id="KW-0547">Nucleotide-binding</keyword>
<gene>
    <name evidence="11" type="primary">Aste57867_21476</name>
    <name evidence="10" type="ORF">As57867_021407</name>
    <name evidence="11" type="ORF">ASTE57867_21476</name>
</gene>
<dbReference type="AlphaFoldDB" id="A0A485LI88"/>
<protein>
    <submittedName>
        <fullName evidence="11">Aste57867_21476 protein</fullName>
    </submittedName>
</protein>
<evidence type="ECO:0000256" key="2">
    <source>
        <dbReference type="ARBA" id="ARBA00022679"/>
    </source>
</evidence>
<sequence length="383" mass="42084">MQKSTPPPAPTSPSRQAAGSPGKGGAQWVPSTPPASPSKAPARSPAKAPSSSPTNHASSKTFDQLYTMGKQLGEGNFSVVKECKLKETGETFAVKCIKKSSLKKKDLANIHREMDILRKLDHPNIVKLIDVFDDQAGDMCYLVMELVTGGELFDRIIAKDHYTEGEAKAVVRTVASVLVYCHAQGIAHRDLKPENLLYATAAEDAPIKIADFGFAIIASDGVVMQTMCGTPGYFAPEVIAHRPYEQKCDIWSLGVITYILLCGFPPFYDESQVQEMEKIRRAEYDFPSPYFDDISDLAKDFIKKMLVINVDDRLSADDVLAHPWLFDATATPTQAELDAMPQLRHVGTNLQNKMALRAKFKRSINAILAINKTGRLVAKKGKV</sequence>
<evidence type="ECO:0000313" key="12">
    <source>
        <dbReference type="Proteomes" id="UP000332933"/>
    </source>
</evidence>
<feature type="domain" description="Protein kinase" evidence="9">
    <location>
        <begin position="66"/>
        <end position="325"/>
    </location>
</feature>
<dbReference type="PROSITE" id="PS50011">
    <property type="entry name" value="PROTEIN_KINASE_DOM"/>
    <property type="match status" value="1"/>
</dbReference>
<reference evidence="11 12" key="1">
    <citation type="submission" date="2019-03" db="EMBL/GenBank/DDBJ databases">
        <authorList>
            <person name="Gaulin E."/>
            <person name="Dumas B."/>
        </authorList>
    </citation>
    <scope>NUCLEOTIDE SEQUENCE [LARGE SCALE GENOMIC DNA]</scope>
    <source>
        <strain evidence="11">CBS 568.67</strain>
    </source>
</reference>
<evidence type="ECO:0000256" key="4">
    <source>
        <dbReference type="ARBA" id="ARBA00022777"/>
    </source>
</evidence>
<dbReference type="GO" id="GO:0005524">
    <property type="term" value="F:ATP binding"/>
    <property type="evidence" value="ECO:0007669"/>
    <property type="project" value="UniProtKB-UniRule"/>
</dbReference>
<dbReference type="OrthoDB" id="40902at2759"/>
<keyword evidence="5 6" id="KW-0067">ATP-binding</keyword>
<evidence type="ECO:0000256" key="5">
    <source>
        <dbReference type="ARBA" id="ARBA00022840"/>
    </source>
</evidence>
<evidence type="ECO:0000256" key="7">
    <source>
        <dbReference type="RuleBase" id="RU000304"/>
    </source>
</evidence>
<reference evidence="10" key="2">
    <citation type="submission" date="2019-06" db="EMBL/GenBank/DDBJ databases">
        <title>Genomics analysis of Aphanomyces spp. identifies a new class of oomycete effector associated with host adaptation.</title>
        <authorList>
            <person name="Gaulin E."/>
        </authorList>
    </citation>
    <scope>NUCLEOTIDE SEQUENCE</scope>
    <source>
        <strain evidence="10">CBS 578.67</strain>
    </source>
</reference>
<dbReference type="PANTHER" id="PTHR24347">
    <property type="entry name" value="SERINE/THREONINE-PROTEIN KINASE"/>
    <property type="match status" value="1"/>
</dbReference>
<dbReference type="PROSITE" id="PS00107">
    <property type="entry name" value="PROTEIN_KINASE_ATP"/>
    <property type="match status" value="1"/>
</dbReference>
<evidence type="ECO:0000313" key="10">
    <source>
        <dbReference type="EMBL" id="KAF0686728.1"/>
    </source>
</evidence>
<dbReference type="FunFam" id="1.10.510.10:FF:000026">
    <property type="entry name" value="Calcium/calmodulin-dependent protein kinase type 1"/>
    <property type="match status" value="1"/>
</dbReference>
<dbReference type="SMART" id="SM00220">
    <property type="entry name" value="S_TKc"/>
    <property type="match status" value="1"/>
</dbReference>
<dbReference type="PROSITE" id="PS00108">
    <property type="entry name" value="PROTEIN_KINASE_ST"/>
    <property type="match status" value="1"/>
</dbReference>
<keyword evidence="12" id="KW-1185">Reference proteome</keyword>
<name>A0A485LI88_9STRA</name>
<feature type="region of interest" description="Disordered" evidence="8">
    <location>
        <begin position="1"/>
        <end position="59"/>
    </location>
</feature>
<dbReference type="Pfam" id="PF00069">
    <property type="entry name" value="Pkinase"/>
    <property type="match status" value="1"/>
</dbReference>
<proteinExistence type="inferred from homology"/>
<feature type="compositionally biased region" description="Low complexity" evidence="8">
    <location>
        <begin position="37"/>
        <end position="54"/>
    </location>
</feature>
<comment type="similarity">
    <text evidence="7">Belongs to the protein kinase superfamily.</text>
</comment>
<dbReference type="Proteomes" id="UP000332933">
    <property type="component" value="Unassembled WGS sequence"/>
</dbReference>
<evidence type="ECO:0000313" key="11">
    <source>
        <dbReference type="EMBL" id="VFT98146.1"/>
    </source>
</evidence>